<dbReference type="Proteomes" id="UP001152797">
    <property type="component" value="Unassembled WGS sequence"/>
</dbReference>
<dbReference type="EMBL" id="CAMXCT010001899">
    <property type="protein sequence ID" value="CAI3994013.1"/>
    <property type="molecule type" value="Genomic_DNA"/>
</dbReference>
<name>A0A9P1CND4_9DINO</name>
<reference evidence="2 3" key="2">
    <citation type="submission" date="2024-05" db="EMBL/GenBank/DDBJ databases">
        <authorList>
            <person name="Chen Y."/>
            <person name="Shah S."/>
            <person name="Dougan E. K."/>
            <person name="Thang M."/>
            <person name="Chan C."/>
        </authorList>
    </citation>
    <scope>NUCLEOTIDE SEQUENCE [LARGE SCALE GENOMIC DNA]</scope>
</reference>
<evidence type="ECO:0000313" key="1">
    <source>
        <dbReference type="EMBL" id="CAI3994013.1"/>
    </source>
</evidence>
<dbReference type="EMBL" id="CAMXCT020001899">
    <property type="protein sequence ID" value="CAL1147388.1"/>
    <property type="molecule type" value="Genomic_DNA"/>
</dbReference>
<reference evidence="1" key="1">
    <citation type="submission" date="2022-10" db="EMBL/GenBank/DDBJ databases">
        <authorList>
            <person name="Chen Y."/>
            <person name="Dougan E. K."/>
            <person name="Chan C."/>
            <person name="Rhodes N."/>
            <person name="Thang M."/>
        </authorList>
    </citation>
    <scope>NUCLEOTIDE SEQUENCE</scope>
</reference>
<dbReference type="GO" id="GO:0016301">
    <property type="term" value="F:kinase activity"/>
    <property type="evidence" value="ECO:0007669"/>
    <property type="project" value="UniProtKB-KW"/>
</dbReference>
<dbReference type="AlphaFoldDB" id="A0A9P1CND4"/>
<keyword evidence="2" id="KW-0418">Kinase</keyword>
<gene>
    <name evidence="1" type="ORF">C1SCF055_LOCUS20697</name>
</gene>
<evidence type="ECO:0000313" key="3">
    <source>
        <dbReference type="Proteomes" id="UP001152797"/>
    </source>
</evidence>
<protein>
    <submittedName>
        <fullName evidence="2">FAST kinase leucine-rich domain-containing protein</fullName>
    </submittedName>
</protein>
<evidence type="ECO:0000313" key="2">
    <source>
        <dbReference type="EMBL" id="CAL4781325.1"/>
    </source>
</evidence>
<dbReference type="EMBL" id="CAMXCT030001899">
    <property type="protein sequence ID" value="CAL4781325.1"/>
    <property type="molecule type" value="Genomic_DNA"/>
</dbReference>
<proteinExistence type="predicted"/>
<sequence>MGFPIKNQRTSIKAGTSAPQELAIAAWSAARLRLQLGGLKDAMQEAGVAELDARDIAKAAWTLARLRWDEEPLLTRLVSTAARVREELEPQGLANTL</sequence>
<accession>A0A9P1CND4</accession>
<comment type="caution">
    <text evidence="1">The sequence shown here is derived from an EMBL/GenBank/DDBJ whole genome shotgun (WGS) entry which is preliminary data.</text>
</comment>
<keyword evidence="2" id="KW-0808">Transferase</keyword>
<keyword evidence="3" id="KW-1185">Reference proteome</keyword>
<organism evidence="1">
    <name type="scientific">Cladocopium goreaui</name>
    <dbReference type="NCBI Taxonomy" id="2562237"/>
    <lineage>
        <taxon>Eukaryota</taxon>
        <taxon>Sar</taxon>
        <taxon>Alveolata</taxon>
        <taxon>Dinophyceae</taxon>
        <taxon>Suessiales</taxon>
        <taxon>Symbiodiniaceae</taxon>
        <taxon>Cladocopium</taxon>
    </lineage>
</organism>